<feature type="non-terminal residue" evidence="1">
    <location>
        <position position="254"/>
    </location>
</feature>
<proteinExistence type="predicted"/>
<dbReference type="EMBL" id="JABFAB010000008">
    <property type="protein sequence ID" value="MBA0655312.1"/>
    <property type="molecule type" value="Genomic_DNA"/>
</dbReference>
<protein>
    <submittedName>
        <fullName evidence="1">Uncharacterized protein</fullName>
    </submittedName>
</protein>
<gene>
    <name evidence="1" type="ORF">Goklo_007809</name>
</gene>
<dbReference type="AlphaFoldDB" id="A0A7J8UYE3"/>
<accession>A0A7J8UYE3</accession>
<reference evidence="1 2" key="1">
    <citation type="journal article" date="2019" name="Genome Biol. Evol.">
        <title>Insights into the evolution of the New World diploid cottons (Gossypium, subgenus Houzingenia) based on genome sequencing.</title>
        <authorList>
            <person name="Grover C.E."/>
            <person name="Arick M.A. 2nd"/>
            <person name="Thrash A."/>
            <person name="Conover J.L."/>
            <person name="Sanders W.S."/>
            <person name="Peterson D.G."/>
            <person name="Frelichowski J.E."/>
            <person name="Scheffler J.A."/>
            <person name="Scheffler B.E."/>
            <person name="Wendel J.F."/>
        </authorList>
    </citation>
    <scope>NUCLEOTIDE SEQUENCE [LARGE SCALE GENOMIC DNA]</scope>
    <source>
        <strain evidence="1">57</strain>
        <tissue evidence="1">Leaf</tissue>
    </source>
</reference>
<organism evidence="1 2">
    <name type="scientific">Gossypium klotzschianum</name>
    <dbReference type="NCBI Taxonomy" id="34286"/>
    <lineage>
        <taxon>Eukaryota</taxon>
        <taxon>Viridiplantae</taxon>
        <taxon>Streptophyta</taxon>
        <taxon>Embryophyta</taxon>
        <taxon>Tracheophyta</taxon>
        <taxon>Spermatophyta</taxon>
        <taxon>Magnoliopsida</taxon>
        <taxon>eudicotyledons</taxon>
        <taxon>Gunneridae</taxon>
        <taxon>Pentapetalae</taxon>
        <taxon>rosids</taxon>
        <taxon>malvids</taxon>
        <taxon>Malvales</taxon>
        <taxon>Malvaceae</taxon>
        <taxon>Malvoideae</taxon>
        <taxon>Gossypium</taxon>
    </lineage>
</organism>
<evidence type="ECO:0000313" key="2">
    <source>
        <dbReference type="Proteomes" id="UP000593573"/>
    </source>
</evidence>
<comment type="caution">
    <text evidence="1">The sequence shown here is derived from an EMBL/GenBank/DDBJ whole genome shotgun (WGS) entry which is preliminary data.</text>
</comment>
<keyword evidence="2" id="KW-1185">Reference proteome</keyword>
<name>A0A7J8UYE3_9ROSI</name>
<evidence type="ECO:0000313" key="1">
    <source>
        <dbReference type="EMBL" id="MBA0655312.1"/>
    </source>
</evidence>
<dbReference type="Proteomes" id="UP000593573">
    <property type="component" value="Unassembled WGS sequence"/>
</dbReference>
<sequence>MACVGEWEQGPKILVWTRDWILEAVNIIGNMVSNPIIQTVADLIEPTTRCCRVKLIYNTFNDDVANRILFIPLANAPHEDKLVWQREGLGDQYPNRIFQSFIDILSRQTLLISRPHNPDRFRVKNKAIHEGVKQKASKTKHFVLSYIRELEVINQKIHVQKMGLERWRSLESSLNDDRSEISVYIISSRFLSEGYHRYVFRHALRGANEVAHILVLKGLRKKQLIWCKVFLILPQMQLRMTDGGWTGQIRKGDR</sequence>